<proteinExistence type="predicted"/>
<evidence type="ECO:0000313" key="3">
    <source>
        <dbReference type="Proteomes" id="UP000003882"/>
    </source>
</evidence>
<evidence type="ECO:0000256" key="1">
    <source>
        <dbReference type="SAM" id="MobiDB-lite"/>
    </source>
</evidence>
<protein>
    <submittedName>
        <fullName evidence="2">Uncharacterized protein</fullName>
    </submittedName>
</protein>
<feature type="region of interest" description="Disordered" evidence="1">
    <location>
        <begin position="1"/>
        <end position="43"/>
    </location>
</feature>
<sequence>MLQDVPALERQALPRMPREQQEWREAQEWAKPRGQPASWPGPQASWIQMRCSARWKRKHSSAYGQPEVQR</sequence>
<dbReference type="AlphaFoldDB" id="B6XWT0"/>
<dbReference type="EMBL" id="ABXY01000023">
    <property type="protein sequence ID" value="EEB20859.1"/>
    <property type="molecule type" value="Genomic_DNA"/>
</dbReference>
<reference evidence="2 3" key="1">
    <citation type="submission" date="2008-10" db="EMBL/GenBank/DDBJ databases">
        <title>Draft genome sequence of Bifidobacterium catenulatum (DSM 16992).</title>
        <authorList>
            <person name="Sudarsanam P."/>
            <person name="Ley R."/>
            <person name="Guruge J."/>
            <person name="Turnbaugh P.J."/>
            <person name="Mahowald M."/>
            <person name="Liep D."/>
            <person name="Gordon J."/>
        </authorList>
    </citation>
    <scope>NUCLEOTIDE SEQUENCE [LARGE SCALE GENOMIC DNA]</scope>
    <source>
        <strain evidence="2 3">DSM 16992</strain>
    </source>
</reference>
<evidence type="ECO:0000313" key="2">
    <source>
        <dbReference type="EMBL" id="EEB20859.1"/>
    </source>
</evidence>
<accession>B6XWT0</accession>
<reference evidence="2 3" key="2">
    <citation type="submission" date="2008-10" db="EMBL/GenBank/DDBJ databases">
        <authorList>
            <person name="Fulton L."/>
            <person name="Clifton S."/>
            <person name="Fulton B."/>
            <person name="Xu J."/>
            <person name="Minx P."/>
            <person name="Pepin K.H."/>
            <person name="Johnson M."/>
            <person name="Bhonagiri V."/>
            <person name="Nash W.E."/>
            <person name="Mardis E.R."/>
            <person name="Wilson R.K."/>
        </authorList>
    </citation>
    <scope>NUCLEOTIDE SEQUENCE [LARGE SCALE GENOMIC DNA]</scope>
    <source>
        <strain evidence="2 3">DSM 16992</strain>
    </source>
</reference>
<dbReference type="Proteomes" id="UP000003882">
    <property type="component" value="Unassembled WGS sequence"/>
</dbReference>
<organism evidence="2 3">
    <name type="scientific">Bifidobacterium catenulatum DSM 16992 = JCM 1194 = LMG 11043</name>
    <dbReference type="NCBI Taxonomy" id="566552"/>
    <lineage>
        <taxon>Bacteria</taxon>
        <taxon>Bacillati</taxon>
        <taxon>Actinomycetota</taxon>
        <taxon>Actinomycetes</taxon>
        <taxon>Bifidobacteriales</taxon>
        <taxon>Bifidobacteriaceae</taxon>
        <taxon>Bifidobacterium</taxon>
    </lineage>
</organism>
<comment type="caution">
    <text evidence="2">The sequence shown here is derived from an EMBL/GenBank/DDBJ whole genome shotgun (WGS) entry which is preliminary data.</text>
</comment>
<name>B6XWT0_9BIFI</name>
<dbReference type="eggNOG" id="ENOG5030TZ9">
    <property type="taxonomic scope" value="Bacteria"/>
</dbReference>
<gene>
    <name evidence="2" type="ORF">BIFCAT_01508</name>
</gene>
<feature type="compositionally biased region" description="Basic and acidic residues" evidence="1">
    <location>
        <begin position="16"/>
        <end position="31"/>
    </location>
</feature>